<keyword evidence="2" id="KW-0812">Transmembrane</keyword>
<sequence length="131" mass="13879">MGSSGGAKRKPNHPSGGQVHEETMNVTEGKSGLWGALAGLFTFALIAVPLSASFAFATNPRTQQLFGGRLSEATQGGYQAFWWIVTIFLFVLPFLVGYAVARLSGRALAIFGAVVALFVIAVLVLGQLFVF</sequence>
<evidence type="ECO:0000256" key="1">
    <source>
        <dbReference type="SAM" id="MobiDB-lite"/>
    </source>
</evidence>
<dbReference type="AlphaFoldDB" id="A0A5S4V341"/>
<dbReference type="EMBL" id="VSSB01000001">
    <property type="protein sequence ID" value="TYL53406.1"/>
    <property type="molecule type" value="Genomic_DNA"/>
</dbReference>
<dbReference type="RefSeq" id="WP_148732875.1">
    <property type="nucleotide sequence ID" value="NZ_VSSB01000001.1"/>
</dbReference>
<reference evidence="3 4" key="1">
    <citation type="submission" date="2019-08" db="EMBL/GenBank/DDBJ databases">
        <authorList>
            <person name="Hu J."/>
        </authorList>
    </citation>
    <scope>NUCLEOTIDE SEQUENCE [LARGE SCALE GENOMIC DNA]</scope>
    <source>
        <strain evidence="3 4">NEAU-184</strain>
    </source>
</reference>
<evidence type="ECO:0000256" key="2">
    <source>
        <dbReference type="SAM" id="Phobius"/>
    </source>
</evidence>
<keyword evidence="2" id="KW-1133">Transmembrane helix</keyword>
<feature type="transmembrane region" description="Helical" evidence="2">
    <location>
        <begin position="108"/>
        <end position="130"/>
    </location>
</feature>
<proteinExistence type="predicted"/>
<accession>A0A5S4V341</accession>
<evidence type="ECO:0000313" key="3">
    <source>
        <dbReference type="EMBL" id="TYL53406.1"/>
    </source>
</evidence>
<name>A0A5S4V341_9MICO</name>
<comment type="caution">
    <text evidence="3">The sequence shown here is derived from an EMBL/GenBank/DDBJ whole genome shotgun (WGS) entry which is preliminary data.</text>
</comment>
<dbReference type="Proteomes" id="UP000325243">
    <property type="component" value="Unassembled WGS sequence"/>
</dbReference>
<feature type="region of interest" description="Disordered" evidence="1">
    <location>
        <begin position="1"/>
        <end position="20"/>
    </location>
</feature>
<keyword evidence="4" id="KW-1185">Reference proteome</keyword>
<feature type="transmembrane region" description="Helical" evidence="2">
    <location>
        <begin position="33"/>
        <end position="57"/>
    </location>
</feature>
<organism evidence="3 4">
    <name type="scientific">Agromyces mariniharenae</name>
    <dbReference type="NCBI Taxonomy" id="2604423"/>
    <lineage>
        <taxon>Bacteria</taxon>
        <taxon>Bacillati</taxon>
        <taxon>Actinomycetota</taxon>
        <taxon>Actinomycetes</taxon>
        <taxon>Micrococcales</taxon>
        <taxon>Microbacteriaceae</taxon>
        <taxon>Agromyces</taxon>
    </lineage>
</organism>
<protein>
    <submittedName>
        <fullName evidence="3">Uncharacterized protein</fullName>
    </submittedName>
</protein>
<evidence type="ECO:0000313" key="4">
    <source>
        <dbReference type="Proteomes" id="UP000325243"/>
    </source>
</evidence>
<feature type="transmembrane region" description="Helical" evidence="2">
    <location>
        <begin position="80"/>
        <end position="101"/>
    </location>
</feature>
<gene>
    <name evidence="3" type="ORF">FYC51_06935</name>
</gene>
<keyword evidence="2" id="KW-0472">Membrane</keyword>